<dbReference type="AlphaFoldDB" id="A0A5M6DLG1"/>
<dbReference type="InterPro" id="IPR014907">
    <property type="entry name" value="BT4734-like_N"/>
</dbReference>
<evidence type="ECO:0000313" key="3">
    <source>
        <dbReference type="Proteomes" id="UP000323426"/>
    </source>
</evidence>
<proteinExistence type="predicted"/>
<sequence>MSIKNNTFQDSNFTSNSNSTNYHLEAERHCLFKLNDLIAKIGEEQALDLANQYLRVSHQHSKWKEWSVHRYPLLTSYRNYLTGKNAPVEPWPSVFEKECTLYHPSSIRLGQQEDLNLAQFAEMIKGEKFVAVTTALRAITDEKERIQYKKENLCYGTFSGTFSKRHDQNLVKHSDLICIDFDQLGQRRDDIRTSLNALPITVMSFISPEGDGLRVLFEMDIHSFSQKVFYYHYATYFRKIYGLPPFKIDARYFHVSRACYLPHDPNVYINPLFLQP</sequence>
<dbReference type="EMBL" id="VWSF01000003">
    <property type="protein sequence ID" value="KAA5548378.1"/>
    <property type="molecule type" value="Genomic_DNA"/>
</dbReference>
<evidence type="ECO:0000313" key="2">
    <source>
        <dbReference type="EMBL" id="KAA5548378.1"/>
    </source>
</evidence>
<dbReference type="Proteomes" id="UP000323426">
    <property type="component" value="Unassembled WGS sequence"/>
</dbReference>
<organism evidence="2 3">
    <name type="scientific">Adhaeribacter rhizoryzae</name>
    <dbReference type="NCBI Taxonomy" id="2607907"/>
    <lineage>
        <taxon>Bacteria</taxon>
        <taxon>Pseudomonadati</taxon>
        <taxon>Bacteroidota</taxon>
        <taxon>Cytophagia</taxon>
        <taxon>Cytophagales</taxon>
        <taxon>Hymenobacteraceae</taxon>
        <taxon>Adhaeribacter</taxon>
    </lineage>
</organism>
<accession>A0A5M6DLG1</accession>
<reference evidence="2 3" key="1">
    <citation type="submission" date="2019-09" db="EMBL/GenBank/DDBJ databases">
        <title>Genome sequence and assembly of Adhaeribacter sp.</title>
        <authorList>
            <person name="Chhetri G."/>
        </authorList>
    </citation>
    <scope>NUCLEOTIDE SEQUENCE [LARGE SCALE GENOMIC DNA]</scope>
    <source>
        <strain evidence="2 3">DK36</strain>
    </source>
</reference>
<feature type="domain" description="BT4734-like N-terminal" evidence="1">
    <location>
        <begin position="150"/>
        <end position="268"/>
    </location>
</feature>
<dbReference type="RefSeq" id="WP_150087509.1">
    <property type="nucleotide sequence ID" value="NZ_VWSF01000003.1"/>
</dbReference>
<name>A0A5M6DLG1_9BACT</name>
<gene>
    <name evidence="2" type="ORF">F0145_06530</name>
</gene>
<comment type="caution">
    <text evidence="2">The sequence shown here is derived from an EMBL/GenBank/DDBJ whole genome shotgun (WGS) entry which is preliminary data.</text>
</comment>
<evidence type="ECO:0000259" key="1">
    <source>
        <dbReference type="Pfam" id="PF08800"/>
    </source>
</evidence>
<dbReference type="Pfam" id="PF08800">
    <property type="entry name" value="BT4734-like_N"/>
    <property type="match status" value="1"/>
</dbReference>
<protein>
    <recommendedName>
        <fullName evidence="1">BT4734-like N-terminal domain-containing protein</fullName>
    </recommendedName>
</protein>
<keyword evidence="3" id="KW-1185">Reference proteome</keyword>